<evidence type="ECO:0000313" key="1">
    <source>
        <dbReference type="EMBL" id="CAG9316974.1"/>
    </source>
</evidence>
<dbReference type="Gene3D" id="1.20.1660.10">
    <property type="entry name" value="Hypothetical protein (EF3068)"/>
    <property type="match status" value="1"/>
</dbReference>
<dbReference type="Pfam" id="PF08713">
    <property type="entry name" value="DNA_alkylation"/>
    <property type="match status" value="1"/>
</dbReference>
<dbReference type="Gene3D" id="1.25.40.290">
    <property type="entry name" value="ARM repeat domains"/>
    <property type="match status" value="1"/>
</dbReference>
<sequence>MSLNVLKSSLETALEAARSIKDAERIGIYIKNLYPYLGLWSPQRKSLQKSFIEETKNLNQRQIFELVDWLWGKEYREYQYIATDMLIENLEKLEIENVDYLLNVVHIKPYWDSVDYMTLVINKIIKKSLSLDPDAQKIMDNSIIHSNLWVRRVAITHQLGWKQLTDTKRLFGYITSQAHDKDFFIRKAIGWALRDFAKFNHEEVYKFVDENKSILSGLSYREATKHRLKYSNKT</sequence>
<dbReference type="AlphaFoldDB" id="A0AAU9IV14"/>
<evidence type="ECO:0008006" key="3">
    <source>
        <dbReference type="Google" id="ProtNLM"/>
    </source>
</evidence>
<organism evidence="1 2">
    <name type="scientific">Blepharisma stoltei</name>
    <dbReference type="NCBI Taxonomy" id="1481888"/>
    <lineage>
        <taxon>Eukaryota</taxon>
        <taxon>Sar</taxon>
        <taxon>Alveolata</taxon>
        <taxon>Ciliophora</taxon>
        <taxon>Postciliodesmatophora</taxon>
        <taxon>Heterotrichea</taxon>
        <taxon>Heterotrichida</taxon>
        <taxon>Blepharismidae</taxon>
        <taxon>Blepharisma</taxon>
    </lineage>
</organism>
<dbReference type="PANTHER" id="PTHR34070">
    <property type="entry name" value="ARMADILLO-TYPE FOLD"/>
    <property type="match status" value="1"/>
</dbReference>
<reference evidence="1" key="1">
    <citation type="submission" date="2021-09" db="EMBL/GenBank/DDBJ databases">
        <authorList>
            <consortium name="AG Swart"/>
            <person name="Singh M."/>
            <person name="Singh A."/>
            <person name="Seah K."/>
            <person name="Emmerich C."/>
        </authorList>
    </citation>
    <scope>NUCLEOTIDE SEQUENCE</scope>
    <source>
        <strain evidence="1">ATCC30299</strain>
    </source>
</reference>
<proteinExistence type="predicted"/>
<dbReference type="InterPro" id="IPR014825">
    <property type="entry name" value="DNA_alkylation"/>
</dbReference>
<evidence type="ECO:0000313" key="2">
    <source>
        <dbReference type="Proteomes" id="UP001162131"/>
    </source>
</evidence>
<gene>
    <name evidence="1" type="ORF">BSTOLATCC_MIC17601</name>
</gene>
<dbReference type="PANTHER" id="PTHR34070:SF1">
    <property type="entry name" value="DNA ALKYLATION REPAIR PROTEIN"/>
    <property type="match status" value="1"/>
</dbReference>
<protein>
    <recommendedName>
        <fullName evidence="3">DNA alkylation repair enzyme</fullName>
    </recommendedName>
</protein>
<dbReference type="Proteomes" id="UP001162131">
    <property type="component" value="Unassembled WGS sequence"/>
</dbReference>
<dbReference type="SUPFAM" id="SSF48371">
    <property type="entry name" value="ARM repeat"/>
    <property type="match status" value="1"/>
</dbReference>
<dbReference type="InterPro" id="IPR016024">
    <property type="entry name" value="ARM-type_fold"/>
</dbReference>
<keyword evidence="2" id="KW-1185">Reference proteome</keyword>
<dbReference type="EMBL" id="CAJZBQ010000017">
    <property type="protein sequence ID" value="CAG9316974.1"/>
    <property type="molecule type" value="Genomic_DNA"/>
</dbReference>
<comment type="caution">
    <text evidence="1">The sequence shown here is derived from an EMBL/GenBank/DDBJ whole genome shotgun (WGS) entry which is preliminary data.</text>
</comment>
<accession>A0AAU9IV14</accession>
<name>A0AAU9IV14_9CILI</name>